<dbReference type="PROSITE" id="PS51318">
    <property type="entry name" value="TAT"/>
    <property type="match status" value="1"/>
</dbReference>
<dbReference type="GO" id="GO:0016985">
    <property type="term" value="F:mannan endo-1,4-beta-mannosidase activity"/>
    <property type="evidence" value="ECO:0007669"/>
    <property type="project" value="InterPro"/>
</dbReference>
<feature type="active site" description="Proton donor" evidence="4">
    <location>
        <position position="157"/>
    </location>
</feature>
<comment type="similarity">
    <text evidence="1 4">Belongs to the glycosyl hydrolase 26 family.</text>
</comment>
<dbReference type="AlphaFoldDB" id="A0A7C9TRV3"/>
<gene>
    <name evidence="7" type="ORF">G3T37_11390</name>
</gene>
<feature type="active site" description="Nucleophile" evidence="4">
    <location>
        <position position="310"/>
    </location>
</feature>
<dbReference type="InterPro" id="IPR006311">
    <property type="entry name" value="TAT_signal"/>
</dbReference>
<evidence type="ECO:0000313" key="8">
    <source>
        <dbReference type="Proteomes" id="UP000479756"/>
    </source>
</evidence>
<organism evidence="7 8">
    <name type="scientific">Galbitalea soli</name>
    <dbReference type="NCBI Taxonomy" id="1268042"/>
    <lineage>
        <taxon>Bacteria</taxon>
        <taxon>Bacillati</taxon>
        <taxon>Actinomycetota</taxon>
        <taxon>Actinomycetes</taxon>
        <taxon>Micrococcales</taxon>
        <taxon>Microbacteriaceae</taxon>
        <taxon>Galbitalea</taxon>
    </lineage>
</organism>
<proteinExistence type="inferred from homology"/>
<keyword evidence="3 4" id="KW-0326">Glycosidase</keyword>
<accession>A0A7C9TRV3</accession>
<dbReference type="InterPro" id="IPR000805">
    <property type="entry name" value="Glyco_hydro_26"/>
</dbReference>
<dbReference type="EMBL" id="JAAGWZ010000003">
    <property type="protein sequence ID" value="NEM91959.1"/>
    <property type="molecule type" value="Genomic_DNA"/>
</dbReference>
<dbReference type="PANTHER" id="PTHR40079:SF4">
    <property type="entry name" value="GH26 DOMAIN-CONTAINING PROTEIN-RELATED"/>
    <property type="match status" value="1"/>
</dbReference>
<dbReference type="RefSeq" id="WP_163474018.1">
    <property type="nucleotide sequence ID" value="NZ_JAAGWZ010000003.1"/>
</dbReference>
<feature type="signal peptide" evidence="5">
    <location>
        <begin position="1"/>
        <end position="26"/>
    </location>
</feature>
<reference evidence="7 8" key="1">
    <citation type="journal article" date="2014" name="Int. J. Syst. Evol. Microbiol.">
        <title>Description of Galbitalea soli gen. nov., sp. nov., and Frondihabitans sucicola sp. nov.</title>
        <authorList>
            <person name="Kim S.J."/>
            <person name="Lim J.M."/>
            <person name="Ahn J.H."/>
            <person name="Weon H.Y."/>
            <person name="Hamada M."/>
            <person name="Suzuki K."/>
            <person name="Ahn T.Y."/>
            <person name="Kwon S.W."/>
        </authorList>
    </citation>
    <scope>NUCLEOTIDE SEQUENCE [LARGE SCALE GENOMIC DNA]</scope>
    <source>
        <strain evidence="7 8">NBRC 108727</strain>
    </source>
</reference>
<evidence type="ECO:0000256" key="1">
    <source>
        <dbReference type="ARBA" id="ARBA00007754"/>
    </source>
</evidence>
<dbReference type="Gene3D" id="3.20.20.80">
    <property type="entry name" value="Glycosidases"/>
    <property type="match status" value="1"/>
</dbReference>
<keyword evidence="8" id="KW-1185">Reference proteome</keyword>
<comment type="caution">
    <text evidence="7">The sequence shown here is derived from an EMBL/GenBank/DDBJ whole genome shotgun (WGS) entry which is preliminary data.</text>
</comment>
<dbReference type="SUPFAM" id="SSF51445">
    <property type="entry name" value="(Trans)glycosidases"/>
    <property type="match status" value="1"/>
</dbReference>
<keyword evidence="2 4" id="KW-0378">Hydrolase</keyword>
<dbReference type="InterPro" id="IPR022790">
    <property type="entry name" value="GH26_dom"/>
</dbReference>
<sequence length="403" mass="43423">MHMFSGRRIFLAVTAAAALFLTGCTAASPTPAATTAAVATPAACTVTPIADLVPSSGSLFGVNLDWGSLTLKNYSAQLGHRPAVAVSFTDLPFTAADRTNVFAAAEQVRGNGGALLLTLEPRSGLATVTPAVVADLAAVLTKVNKEGVPVIVRFAHEMNGSWYAWGEQPTLYVATFRRVALAIHAATPGTAMMWAPNYGGGYPFVGGKYQAKKGTADFRALDTNHDGRVNGSDDPYAPYYPGDDVVDWVGMSLYHWGAKPPWGANTMPEPGKFAAQLTGTYDGTAGDDRAVPNFYQVYGVTHDKPVAISETAALVSTDSGVTAEKAFLIKQAWWRQVFAPSTASEFPRLKMINWFEWDKYEVEVRHRVDWEVTTDPVQRALFTASLPSWLHYASAPKPCTPRR</sequence>
<dbReference type="Pfam" id="PF02156">
    <property type="entry name" value="Glyco_hydro_26"/>
    <property type="match status" value="1"/>
</dbReference>
<feature type="chain" id="PRO_5028836913" description="GH26 domain-containing protein" evidence="5">
    <location>
        <begin position="27"/>
        <end position="403"/>
    </location>
</feature>
<evidence type="ECO:0000256" key="2">
    <source>
        <dbReference type="ARBA" id="ARBA00022801"/>
    </source>
</evidence>
<evidence type="ECO:0000256" key="3">
    <source>
        <dbReference type="ARBA" id="ARBA00023295"/>
    </source>
</evidence>
<dbReference type="PROSITE" id="PS51764">
    <property type="entry name" value="GH26"/>
    <property type="match status" value="1"/>
</dbReference>
<dbReference type="InterPro" id="IPR017853">
    <property type="entry name" value="GH"/>
</dbReference>
<evidence type="ECO:0000259" key="6">
    <source>
        <dbReference type="PROSITE" id="PS51764"/>
    </source>
</evidence>
<dbReference type="Proteomes" id="UP000479756">
    <property type="component" value="Unassembled WGS sequence"/>
</dbReference>
<feature type="domain" description="GH26" evidence="6">
    <location>
        <begin position="33"/>
        <end position="396"/>
    </location>
</feature>
<evidence type="ECO:0000256" key="4">
    <source>
        <dbReference type="PROSITE-ProRule" id="PRU01100"/>
    </source>
</evidence>
<protein>
    <recommendedName>
        <fullName evidence="6">GH26 domain-containing protein</fullName>
    </recommendedName>
</protein>
<name>A0A7C9TRV3_9MICO</name>
<keyword evidence="5" id="KW-0732">Signal</keyword>
<dbReference type="PANTHER" id="PTHR40079">
    <property type="entry name" value="MANNAN ENDO-1,4-BETA-MANNOSIDASE E-RELATED"/>
    <property type="match status" value="1"/>
</dbReference>
<evidence type="ECO:0000256" key="5">
    <source>
        <dbReference type="SAM" id="SignalP"/>
    </source>
</evidence>
<evidence type="ECO:0000313" key="7">
    <source>
        <dbReference type="EMBL" id="NEM91959.1"/>
    </source>
</evidence>
<dbReference type="PROSITE" id="PS51257">
    <property type="entry name" value="PROKAR_LIPOPROTEIN"/>
    <property type="match status" value="1"/>
</dbReference>
<dbReference type="GO" id="GO:0006080">
    <property type="term" value="P:substituted mannan metabolic process"/>
    <property type="evidence" value="ECO:0007669"/>
    <property type="project" value="InterPro"/>
</dbReference>